<protein>
    <submittedName>
        <fullName evidence="1">Phage protein Gp19/Gp15/Gp42</fullName>
    </submittedName>
</protein>
<dbReference type="Pfam" id="PF09355">
    <property type="entry name" value="Phage_Gp19"/>
    <property type="match status" value="1"/>
</dbReference>
<sequence>MQPHLLVTPEDITKRLPETVKPLSPGDLERVATLIEDAEFLIRDEFTLACRDFDAEMTVPHRARTAARVIRQMVAAAIIVGPHVGVKSLSSTTGPASDSITYQDPPKVSFDGVFLTDEQRRLLGLDVFADRPSYYYPRSQWGPHE</sequence>
<dbReference type="InterPro" id="IPR018963">
    <property type="entry name" value="Mycophage_D29_Gp19"/>
</dbReference>
<keyword evidence="2" id="KW-1185">Reference proteome</keyword>
<accession>A0ABY7UB82</accession>
<evidence type="ECO:0000313" key="2">
    <source>
        <dbReference type="Proteomes" id="UP001220577"/>
    </source>
</evidence>
<proteinExistence type="predicted"/>
<dbReference type="RefSeq" id="WP_034997014.1">
    <property type="nucleotide sequence ID" value="NZ_CP063190.1"/>
</dbReference>
<organism evidence="1 2">
    <name type="scientific">Corynebacterium ihumii</name>
    <dbReference type="NCBI Taxonomy" id="1232427"/>
    <lineage>
        <taxon>Bacteria</taxon>
        <taxon>Bacillati</taxon>
        <taxon>Actinomycetota</taxon>
        <taxon>Actinomycetes</taxon>
        <taxon>Mycobacteriales</taxon>
        <taxon>Corynebacteriaceae</taxon>
        <taxon>Corynebacterium</taxon>
    </lineage>
</organism>
<dbReference type="Proteomes" id="UP001220577">
    <property type="component" value="Chromosome"/>
</dbReference>
<name>A0ABY7UB82_9CORY</name>
<gene>
    <name evidence="1" type="ORF">CIHUM_01040</name>
</gene>
<evidence type="ECO:0000313" key="1">
    <source>
        <dbReference type="EMBL" id="WCZ33656.1"/>
    </source>
</evidence>
<dbReference type="EMBL" id="CP063190">
    <property type="protein sequence ID" value="WCZ33656.1"/>
    <property type="molecule type" value="Genomic_DNA"/>
</dbReference>
<reference evidence="1 2" key="1">
    <citation type="submission" date="2020-10" db="EMBL/GenBank/DDBJ databases">
        <title>Complete genome sequence of Corynebacterium ihumii DSM 45751.</title>
        <authorList>
            <person name="Ruckert C."/>
            <person name="Albersmeier A."/>
            <person name="Busche T."/>
            <person name="Jaenicke S."/>
            <person name="Winkler A."/>
            <person name="Friethjonsson O.H."/>
            <person name="Hreggviethsson G.O."/>
            <person name="Lambert C."/>
            <person name="Badcock D."/>
            <person name="Bernaerts K."/>
            <person name="Anne J."/>
            <person name="Economou A."/>
            <person name="Kalinowski J."/>
        </authorList>
    </citation>
    <scope>NUCLEOTIDE SEQUENCE [LARGE SCALE GENOMIC DNA]</scope>
    <source>
        <strain evidence="1 2">DSM 45751</strain>
    </source>
</reference>